<dbReference type="PANTHER" id="PTHR11571">
    <property type="entry name" value="GLUTATHIONE S-TRANSFERASE"/>
    <property type="match status" value="1"/>
</dbReference>
<dbReference type="PANTHER" id="PTHR11571:SF260">
    <property type="entry name" value="GLUTATHIONE S-TRANSFERASE"/>
    <property type="match status" value="1"/>
</dbReference>
<evidence type="ECO:0000313" key="9">
    <source>
        <dbReference type="EMBL" id="GMR61435.1"/>
    </source>
</evidence>
<dbReference type="InterPro" id="IPR010987">
    <property type="entry name" value="Glutathione-S-Trfase_C-like"/>
</dbReference>
<keyword evidence="6" id="KW-0472">Membrane</keyword>
<dbReference type="Gene3D" id="3.40.30.10">
    <property type="entry name" value="Glutaredoxin"/>
    <property type="match status" value="1"/>
</dbReference>
<dbReference type="SFLD" id="SFLDG01205">
    <property type="entry name" value="AMPS.1"/>
    <property type="match status" value="1"/>
</dbReference>
<feature type="non-terminal residue" evidence="9">
    <location>
        <position position="1"/>
    </location>
</feature>
<dbReference type="InterPro" id="IPR036282">
    <property type="entry name" value="Glutathione-S-Trfase_C_sf"/>
</dbReference>
<comment type="similarity">
    <text evidence="3">Belongs to the GST superfamily. Sigma family.</text>
</comment>
<dbReference type="FunFam" id="3.40.30.10:FF:000035">
    <property type="entry name" value="hematopoietic prostaglandin D synthase"/>
    <property type="match status" value="1"/>
</dbReference>
<dbReference type="SFLD" id="SFLDG00363">
    <property type="entry name" value="AMPS_(cytGST):_Alpha-__Mu-__Pi"/>
    <property type="match status" value="1"/>
</dbReference>
<dbReference type="GO" id="GO:0004602">
    <property type="term" value="F:glutathione peroxidase activity"/>
    <property type="evidence" value="ECO:0007669"/>
    <property type="project" value="UniProtKB-ARBA"/>
</dbReference>
<evidence type="ECO:0000256" key="4">
    <source>
        <dbReference type="ARBA" id="ARBA00047960"/>
    </source>
</evidence>
<dbReference type="InterPro" id="IPR036249">
    <property type="entry name" value="Thioredoxin-like_sf"/>
</dbReference>
<keyword evidence="10" id="KW-1185">Reference proteome</keyword>
<dbReference type="EMBL" id="BTRK01000006">
    <property type="protein sequence ID" value="GMR61435.1"/>
    <property type="molecule type" value="Genomic_DNA"/>
</dbReference>
<reference evidence="10" key="1">
    <citation type="submission" date="2022-10" db="EMBL/GenBank/DDBJ databases">
        <title>Genome assembly of Pristionchus species.</title>
        <authorList>
            <person name="Yoshida K."/>
            <person name="Sommer R.J."/>
        </authorList>
    </citation>
    <scope>NUCLEOTIDE SEQUENCE [LARGE SCALE GENOMIC DNA]</scope>
    <source>
        <strain evidence="10">RS5460</strain>
    </source>
</reference>
<gene>
    <name evidence="9" type="ORF">PMAYCL1PPCAC_31630</name>
</gene>
<dbReference type="InterPro" id="IPR004045">
    <property type="entry name" value="Glutathione_S-Trfase_N"/>
</dbReference>
<dbReference type="InterPro" id="IPR004046">
    <property type="entry name" value="GST_C"/>
</dbReference>
<sequence>VGMSDTYKLTYFNLMGRAEPIRLLFAQAGVAFEDQRIDRADWPAMKSQMPYAQLPVLEVNGQKLSQSRAIERFLAKKFDLAGKDDWEQAKVDEMVMGVEDLLVKLQPWFNEKSEAKKIEIFRTLVDEEIVPFLTRYERFLEASGTGFFVGNAITLADISLFHIFWFFNKLLPGSLRKYAGLTAFQARMNGQERLKEWIDNRPKTEA</sequence>
<dbReference type="PROSITE" id="PS50405">
    <property type="entry name" value="GST_CTER"/>
    <property type="match status" value="1"/>
</dbReference>
<dbReference type="InterPro" id="IPR040079">
    <property type="entry name" value="Glutathione_S-Trfase"/>
</dbReference>
<dbReference type="SUPFAM" id="SSF47616">
    <property type="entry name" value="GST C-terminal domain-like"/>
    <property type="match status" value="1"/>
</dbReference>
<keyword evidence="2" id="KW-0808">Transferase</keyword>
<evidence type="ECO:0000256" key="6">
    <source>
        <dbReference type="SAM" id="Phobius"/>
    </source>
</evidence>
<dbReference type="GO" id="GO:0004364">
    <property type="term" value="F:glutathione transferase activity"/>
    <property type="evidence" value="ECO:0007669"/>
    <property type="project" value="UniProtKB-EC"/>
</dbReference>
<feature type="domain" description="GST N-terminal" evidence="7">
    <location>
        <begin position="5"/>
        <end position="82"/>
    </location>
</feature>
<dbReference type="GO" id="GO:0006749">
    <property type="term" value="P:glutathione metabolic process"/>
    <property type="evidence" value="ECO:0007669"/>
    <property type="project" value="TreeGrafter"/>
</dbReference>
<dbReference type="SFLD" id="SFLDS00019">
    <property type="entry name" value="Glutathione_Transferase_(cytos"/>
    <property type="match status" value="1"/>
</dbReference>
<feature type="domain" description="GST C-terminal" evidence="8">
    <location>
        <begin position="84"/>
        <end position="206"/>
    </location>
</feature>
<protein>
    <recommendedName>
        <fullName evidence="1">glutathione transferase</fullName>
        <ecNumber evidence="1">2.5.1.18</ecNumber>
    </recommendedName>
    <alternativeName>
        <fullName evidence="5">GST class-sigma</fullName>
    </alternativeName>
</protein>
<dbReference type="EC" id="2.5.1.18" evidence="1"/>
<name>A0AAN5DG17_9BILA</name>
<keyword evidence="6" id="KW-1133">Transmembrane helix</keyword>
<dbReference type="Proteomes" id="UP001328107">
    <property type="component" value="Unassembled WGS sequence"/>
</dbReference>
<evidence type="ECO:0000259" key="8">
    <source>
        <dbReference type="PROSITE" id="PS50405"/>
    </source>
</evidence>
<organism evidence="9 10">
    <name type="scientific">Pristionchus mayeri</name>
    <dbReference type="NCBI Taxonomy" id="1317129"/>
    <lineage>
        <taxon>Eukaryota</taxon>
        <taxon>Metazoa</taxon>
        <taxon>Ecdysozoa</taxon>
        <taxon>Nematoda</taxon>
        <taxon>Chromadorea</taxon>
        <taxon>Rhabditida</taxon>
        <taxon>Rhabditina</taxon>
        <taxon>Diplogasteromorpha</taxon>
        <taxon>Diplogasteroidea</taxon>
        <taxon>Neodiplogasteridae</taxon>
        <taxon>Pristionchus</taxon>
    </lineage>
</organism>
<evidence type="ECO:0000256" key="3">
    <source>
        <dbReference type="ARBA" id="ARBA00038317"/>
    </source>
</evidence>
<accession>A0AAN5DG17</accession>
<proteinExistence type="inferred from homology"/>
<evidence type="ECO:0000256" key="5">
    <source>
        <dbReference type="ARBA" id="ARBA00078118"/>
    </source>
</evidence>
<dbReference type="CDD" id="cd03039">
    <property type="entry name" value="GST_N_Sigma_like"/>
    <property type="match status" value="1"/>
</dbReference>
<feature type="transmembrane region" description="Helical" evidence="6">
    <location>
        <begin position="147"/>
        <end position="167"/>
    </location>
</feature>
<evidence type="ECO:0000259" key="7">
    <source>
        <dbReference type="PROSITE" id="PS50404"/>
    </source>
</evidence>
<keyword evidence="6" id="KW-0812">Transmembrane</keyword>
<comment type="catalytic activity">
    <reaction evidence="4">
        <text>RX + glutathione = an S-substituted glutathione + a halide anion + H(+)</text>
        <dbReference type="Rhea" id="RHEA:16437"/>
        <dbReference type="ChEBI" id="CHEBI:15378"/>
        <dbReference type="ChEBI" id="CHEBI:16042"/>
        <dbReference type="ChEBI" id="CHEBI:17792"/>
        <dbReference type="ChEBI" id="CHEBI:57925"/>
        <dbReference type="ChEBI" id="CHEBI:90779"/>
        <dbReference type="EC" id="2.5.1.18"/>
    </reaction>
</comment>
<dbReference type="Gene3D" id="1.20.1050.10">
    <property type="match status" value="1"/>
</dbReference>
<evidence type="ECO:0000313" key="10">
    <source>
        <dbReference type="Proteomes" id="UP001328107"/>
    </source>
</evidence>
<evidence type="ECO:0000256" key="2">
    <source>
        <dbReference type="ARBA" id="ARBA00022679"/>
    </source>
</evidence>
<dbReference type="PROSITE" id="PS50404">
    <property type="entry name" value="GST_NTER"/>
    <property type="match status" value="1"/>
</dbReference>
<comment type="caution">
    <text evidence="9">The sequence shown here is derived from an EMBL/GenBank/DDBJ whole genome shotgun (WGS) entry which is preliminary data.</text>
</comment>
<dbReference type="Pfam" id="PF14497">
    <property type="entry name" value="GST_C_3"/>
    <property type="match status" value="1"/>
</dbReference>
<dbReference type="SUPFAM" id="SSF52833">
    <property type="entry name" value="Thioredoxin-like"/>
    <property type="match status" value="1"/>
</dbReference>
<dbReference type="FunFam" id="1.20.1050.10:FF:000191">
    <property type="entry name" value="Glutathione S-transferase, putative"/>
    <property type="match status" value="1"/>
</dbReference>
<dbReference type="Pfam" id="PF02798">
    <property type="entry name" value="GST_N"/>
    <property type="match status" value="1"/>
</dbReference>
<dbReference type="InterPro" id="IPR050213">
    <property type="entry name" value="GST_superfamily"/>
</dbReference>
<dbReference type="AlphaFoldDB" id="A0AAN5DG17"/>
<dbReference type="CDD" id="cd03192">
    <property type="entry name" value="GST_C_Sigma_like"/>
    <property type="match status" value="1"/>
</dbReference>
<evidence type="ECO:0000256" key="1">
    <source>
        <dbReference type="ARBA" id="ARBA00012452"/>
    </source>
</evidence>